<comment type="similarity">
    <text evidence="2">Belongs to the EIF-2B alpha/beta/delta subunits family. MtnA subfamily.</text>
</comment>
<dbReference type="NCBIfam" id="TIGR00524">
    <property type="entry name" value="eIF-2B_rel"/>
    <property type="match status" value="1"/>
</dbReference>
<dbReference type="InterPro" id="IPR042529">
    <property type="entry name" value="IF_2B-like_C"/>
</dbReference>
<dbReference type="Proteomes" id="UP000229641">
    <property type="component" value="Unassembled WGS sequence"/>
</dbReference>
<dbReference type="AlphaFoldDB" id="A0A2H0LZM3"/>
<dbReference type="NCBIfam" id="TIGR00512">
    <property type="entry name" value="salvage_mtnA"/>
    <property type="match status" value="1"/>
</dbReference>
<feature type="binding site" evidence="2">
    <location>
        <position position="89"/>
    </location>
    <ligand>
        <name>substrate</name>
    </ligand>
</feature>
<dbReference type="InterPro" id="IPR037171">
    <property type="entry name" value="NagB/RpiA_transferase-like"/>
</dbReference>
<accession>A0A2H0LZM3</accession>
<dbReference type="EC" id="5.3.1.23" evidence="2"/>
<dbReference type="PANTHER" id="PTHR43475:SF1">
    <property type="entry name" value="METHYLTHIORIBOSE-1-PHOSPHATE ISOMERASE"/>
    <property type="match status" value="1"/>
</dbReference>
<feature type="binding site" evidence="2">
    <location>
        <begin position="46"/>
        <end position="48"/>
    </location>
    <ligand>
        <name>substrate</name>
    </ligand>
</feature>
<evidence type="ECO:0000313" key="4">
    <source>
        <dbReference type="Proteomes" id="UP000229641"/>
    </source>
</evidence>
<reference evidence="3 4" key="1">
    <citation type="submission" date="2017-09" db="EMBL/GenBank/DDBJ databases">
        <title>Depth-based differentiation of microbial function through sediment-hosted aquifers and enrichment of novel symbionts in the deep terrestrial subsurface.</title>
        <authorList>
            <person name="Probst A.J."/>
            <person name="Ladd B."/>
            <person name="Jarett J.K."/>
            <person name="Geller-Mcgrath D.E."/>
            <person name="Sieber C.M."/>
            <person name="Emerson J.B."/>
            <person name="Anantharaman K."/>
            <person name="Thomas B.C."/>
            <person name="Malmstrom R."/>
            <person name="Stieglmeier M."/>
            <person name="Klingl A."/>
            <person name="Woyke T."/>
            <person name="Ryan C.M."/>
            <person name="Banfield J.F."/>
        </authorList>
    </citation>
    <scope>NUCLEOTIDE SEQUENCE [LARGE SCALE GENOMIC DNA]</scope>
    <source>
        <strain evidence="3">CG11_big_fil_rev_8_21_14_0_20_42_13</strain>
    </source>
</reference>
<gene>
    <name evidence="2 3" type="primary">mtnA</name>
    <name evidence="3" type="ORF">COV72_01345</name>
</gene>
<comment type="catalytic activity">
    <reaction evidence="2">
        <text>5-(methylsulfanyl)-alpha-D-ribose 1-phosphate = 5-(methylsulfanyl)-D-ribulose 1-phosphate</text>
        <dbReference type="Rhea" id="RHEA:19989"/>
        <dbReference type="ChEBI" id="CHEBI:58533"/>
        <dbReference type="ChEBI" id="CHEBI:58548"/>
        <dbReference type="EC" id="5.3.1.23"/>
    </reaction>
</comment>
<dbReference type="Gene3D" id="1.20.120.420">
    <property type="entry name" value="translation initiation factor eif-2b, domain 1"/>
    <property type="match status" value="1"/>
</dbReference>
<comment type="function">
    <text evidence="2">Catalyzes the interconversion of methylthioribose-1-phosphate (MTR-1-P) into methylthioribulose-1-phosphate (MTRu-1-P).</text>
</comment>
<proteinExistence type="inferred from homology"/>
<keyword evidence="2" id="KW-0028">Amino-acid biosynthesis</keyword>
<protein>
    <recommendedName>
        <fullName evidence="2">Methylthioribose-1-phosphate isomerase</fullName>
        <shortName evidence="2">M1Pi</shortName>
        <shortName evidence="2">MTR-1-P isomerase</shortName>
        <ecNumber evidence="2">5.3.1.23</ecNumber>
    </recommendedName>
    <alternativeName>
        <fullName evidence="2">S-methyl-5-thioribose-1-phosphate isomerase</fullName>
    </alternativeName>
</protein>
<organism evidence="3 4">
    <name type="scientific">Candidatus Ghiorseimicrobium undicola</name>
    <dbReference type="NCBI Taxonomy" id="1974746"/>
    <lineage>
        <taxon>Bacteria</taxon>
        <taxon>Pseudomonadati</taxon>
        <taxon>Candidatus Omnitrophota</taxon>
        <taxon>Candidatus Ghiorseimicrobium</taxon>
    </lineage>
</organism>
<dbReference type="PANTHER" id="PTHR43475">
    <property type="entry name" value="METHYLTHIORIBOSE-1-PHOSPHATE ISOMERASE"/>
    <property type="match status" value="1"/>
</dbReference>
<dbReference type="Gene3D" id="3.40.50.10470">
    <property type="entry name" value="Translation initiation factor eif-2b, domain 2"/>
    <property type="match status" value="1"/>
</dbReference>
<evidence type="ECO:0000256" key="2">
    <source>
        <dbReference type="HAMAP-Rule" id="MF_01678"/>
    </source>
</evidence>
<dbReference type="UniPathway" id="UPA00904">
    <property type="reaction ID" value="UER00874"/>
</dbReference>
<dbReference type="GO" id="GO:0046523">
    <property type="term" value="F:S-methyl-5-thioribose-1-phosphate isomerase activity"/>
    <property type="evidence" value="ECO:0007669"/>
    <property type="project" value="UniProtKB-UniRule"/>
</dbReference>
<name>A0A2H0LZM3_9BACT</name>
<dbReference type="SUPFAM" id="SSF100950">
    <property type="entry name" value="NagB/RpiA/CoA transferase-like"/>
    <property type="match status" value="1"/>
</dbReference>
<dbReference type="FunFam" id="3.40.50.10470:FF:000006">
    <property type="entry name" value="Methylthioribose-1-phosphate isomerase"/>
    <property type="match status" value="1"/>
</dbReference>
<dbReference type="NCBIfam" id="NF004326">
    <property type="entry name" value="PRK05720.1"/>
    <property type="match status" value="1"/>
</dbReference>
<dbReference type="HAMAP" id="MF_01678">
    <property type="entry name" value="Salvage_MtnA"/>
    <property type="match status" value="1"/>
</dbReference>
<comment type="caution">
    <text evidence="3">The sequence shown here is derived from an EMBL/GenBank/DDBJ whole genome shotgun (WGS) entry which is preliminary data.</text>
</comment>
<dbReference type="GO" id="GO:0019509">
    <property type="term" value="P:L-methionine salvage from methylthioadenosine"/>
    <property type="evidence" value="ECO:0007669"/>
    <property type="project" value="UniProtKB-UniRule"/>
</dbReference>
<evidence type="ECO:0000256" key="1">
    <source>
        <dbReference type="ARBA" id="ARBA00023235"/>
    </source>
</evidence>
<comment type="pathway">
    <text evidence="2">Amino-acid biosynthesis; L-methionine biosynthesis via salvage pathway; L-methionine from S-methyl-5-thio-alpha-D-ribose 1-phosphate: step 1/6.</text>
</comment>
<dbReference type="InterPro" id="IPR005251">
    <property type="entry name" value="IF-M1Pi"/>
</dbReference>
<feature type="binding site" evidence="2">
    <location>
        <position position="196"/>
    </location>
    <ligand>
        <name>substrate</name>
    </ligand>
</feature>
<dbReference type="InterPro" id="IPR000649">
    <property type="entry name" value="IF-2B-related"/>
</dbReference>
<dbReference type="InterPro" id="IPR011559">
    <property type="entry name" value="Initiation_fac_2B_a/b/d"/>
</dbReference>
<dbReference type="FunFam" id="1.20.120.420:FF:000003">
    <property type="entry name" value="Methylthioribose-1-phosphate isomerase"/>
    <property type="match status" value="1"/>
</dbReference>
<sequence>MAIETIKWQGNKVKLIDQTRLPLHLKHIVTSDLKTLIHAIKMLQVRGAPAIGIAASFGVVLGMRDSKAKSFALFYKELSAVIKQLALSRPTAVNLFWALERMKNTALFNRAKPVRKIKQALLKESLKILEEDKAICRSMGKNGARLIKAKDRALTICNAGALATGDFGTALGVFYQAKKEGKKFKVYACETRPLLQGARLTAWELKQEGIDTTLICDNMAASLMERGLIDKVFVGADRIAANGDTANKIGTYSLAVLAGYHKIPFYVVAPVSTFDLEIAGGKEIPIEQRSPEEVTALCGRRIAPHGIKVYNPAFDVTPHELIKAIITEKGIIKSPYKVNIKKILGCMR</sequence>
<feature type="active site" description="Proton donor" evidence="2">
    <location>
        <position position="237"/>
    </location>
</feature>
<dbReference type="EMBL" id="PCWA01000015">
    <property type="protein sequence ID" value="PIQ89836.1"/>
    <property type="molecule type" value="Genomic_DNA"/>
</dbReference>
<dbReference type="InterPro" id="IPR027363">
    <property type="entry name" value="M1Pi_N"/>
</dbReference>
<evidence type="ECO:0000313" key="3">
    <source>
        <dbReference type="EMBL" id="PIQ89836.1"/>
    </source>
</evidence>
<dbReference type="Pfam" id="PF01008">
    <property type="entry name" value="IF-2B"/>
    <property type="match status" value="1"/>
</dbReference>
<keyword evidence="1 2" id="KW-0413">Isomerase</keyword>
<feature type="binding site" evidence="2">
    <location>
        <begin position="247"/>
        <end position="248"/>
    </location>
    <ligand>
        <name>substrate</name>
    </ligand>
</feature>
<keyword evidence="2" id="KW-0486">Methionine biosynthesis</keyword>
<feature type="site" description="Transition state stabilizer" evidence="2">
    <location>
        <position position="157"/>
    </location>
</feature>